<dbReference type="AlphaFoldDB" id="A0A158HRT8"/>
<feature type="region of interest" description="Disordered" evidence="6">
    <location>
        <begin position="124"/>
        <end position="217"/>
    </location>
</feature>
<feature type="coiled-coil region" evidence="5">
    <location>
        <begin position="4"/>
        <end position="31"/>
    </location>
</feature>
<dbReference type="SUPFAM" id="SSF81273">
    <property type="entry name" value="H-NS histone-like proteins"/>
    <property type="match status" value="1"/>
</dbReference>
<feature type="compositionally biased region" description="Low complexity" evidence="6">
    <location>
        <begin position="138"/>
        <end position="167"/>
    </location>
</feature>
<evidence type="ECO:0000256" key="4">
    <source>
        <dbReference type="ARBA" id="ARBA00023125"/>
    </source>
</evidence>
<feature type="compositionally biased region" description="Basic residues" evidence="6">
    <location>
        <begin position="172"/>
        <end position="182"/>
    </location>
</feature>
<keyword evidence="9" id="KW-1185">Reference proteome</keyword>
<evidence type="ECO:0000256" key="3">
    <source>
        <dbReference type="ARBA" id="ARBA00022490"/>
    </source>
</evidence>
<accession>A0A158HRT8</accession>
<dbReference type="PANTHER" id="PTHR38097">
    <property type="match status" value="1"/>
</dbReference>
<dbReference type="Gene3D" id="4.10.430.30">
    <property type="match status" value="1"/>
</dbReference>
<keyword evidence="3" id="KW-0963">Cytoplasm</keyword>
<comment type="similarity">
    <text evidence="2">Belongs to the histone-like protein H-NS family.</text>
</comment>
<evidence type="ECO:0000259" key="7">
    <source>
        <dbReference type="SMART" id="SM00528"/>
    </source>
</evidence>
<dbReference type="SMART" id="SM00528">
    <property type="entry name" value="HNS"/>
    <property type="match status" value="1"/>
</dbReference>
<feature type="compositionally biased region" description="Low complexity" evidence="6">
    <location>
        <begin position="183"/>
        <end position="195"/>
    </location>
</feature>
<evidence type="ECO:0000256" key="1">
    <source>
        <dbReference type="ARBA" id="ARBA00004453"/>
    </source>
</evidence>
<dbReference type="InterPro" id="IPR027444">
    <property type="entry name" value="H-NS_C_dom"/>
</dbReference>
<dbReference type="RefSeq" id="WP_053569601.1">
    <property type="nucleotide sequence ID" value="NZ_FCNY02000009.1"/>
</dbReference>
<reference evidence="9" key="1">
    <citation type="submission" date="2016-01" db="EMBL/GenBank/DDBJ databases">
        <authorList>
            <person name="Peeters C."/>
        </authorList>
    </citation>
    <scope>NUCLEOTIDE SEQUENCE [LARGE SCALE GENOMIC DNA]</scope>
</reference>
<organism evidence="8 9">
    <name type="scientific">Caballeronia cordobensis</name>
    <name type="common">Burkholderia cordobensis</name>
    <dbReference type="NCBI Taxonomy" id="1353886"/>
    <lineage>
        <taxon>Bacteria</taxon>
        <taxon>Pseudomonadati</taxon>
        <taxon>Pseudomonadota</taxon>
        <taxon>Betaproteobacteria</taxon>
        <taxon>Burkholderiales</taxon>
        <taxon>Burkholderiaceae</taxon>
        <taxon>Caballeronia</taxon>
    </lineage>
</organism>
<proteinExistence type="inferred from homology"/>
<dbReference type="Proteomes" id="UP000054740">
    <property type="component" value="Unassembled WGS sequence"/>
</dbReference>
<dbReference type="GO" id="GO:0009295">
    <property type="term" value="C:nucleoid"/>
    <property type="evidence" value="ECO:0007669"/>
    <property type="project" value="UniProtKB-SubCell"/>
</dbReference>
<protein>
    <submittedName>
        <fullName evidence="8">Histone family protein nucleoid-structuring protein H-NS</fullName>
    </submittedName>
</protein>
<evidence type="ECO:0000313" key="9">
    <source>
        <dbReference type="Proteomes" id="UP000054740"/>
    </source>
</evidence>
<dbReference type="EMBL" id="FCNY02000009">
    <property type="protein sequence ID" value="SAL47095.1"/>
    <property type="molecule type" value="Genomic_DNA"/>
</dbReference>
<comment type="subcellular location">
    <subcellularLocation>
        <location evidence="1">Cytoplasm</location>
        <location evidence="1">Nucleoid</location>
    </subcellularLocation>
</comment>
<feature type="compositionally biased region" description="Pro residues" evidence="6">
    <location>
        <begin position="196"/>
        <end position="217"/>
    </location>
</feature>
<dbReference type="GO" id="GO:0003677">
    <property type="term" value="F:DNA binding"/>
    <property type="evidence" value="ECO:0007669"/>
    <property type="project" value="UniProtKB-KW"/>
</dbReference>
<evidence type="ECO:0000256" key="2">
    <source>
        <dbReference type="ARBA" id="ARBA00010610"/>
    </source>
</evidence>
<evidence type="ECO:0000256" key="6">
    <source>
        <dbReference type="SAM" id="MobiDB-lite"/>
    </source>
</evidence>
<feature type="domain" description="DNA-binding protein H-NS-like C-terminal" evidence="7">
    <location>
        <begin position="77"/>
        <end position="117"/>
    </location>
</feature>
<name>A0A158HRT8_CABCO</name>
<gene>
    <name evidence="8" type="ORF">AWB70_03718</name>
</gene>
<dbReference type="Pfam" id="PF00816">
    <property type="entry name" value="Histone_HNS"/>
    <property type="match status" value="1"/>
</dbReference>
<keyword evidence="5" id="KW-0175">Coiled coil</keyword>
<dbReference type="PANTHER" id="PTHR38097:SF2">
    <property type="entry name" value="DNA-BINDING PROTEIN STPA"/>
    <property type="match status" value="1"/>
</dbReference>
<feature type="compositionally biased region" description="Basic residues" evidence="6">
    <location>
        <begin position="51"/>
        <end position="61"/>
    </location>
</feature>
<keyword evidence="4" id="KW-0238">DNA-binding</keyword>
<sequence>MATLKQIQARLKKLQAQAERLIAQRAQAVLDDIRALMERHGLTTDDIARHGKKTKPAKKPRVAYPAPAGRHETMTKLAKKGKLPAKYRNPETGETWSGWARPPAWIANVKDRSKFLIDAQAVESAEKPKTAAKKATRTRASAAKKSATAPAAKKTSAAKTAKPAAKPAPKPAAKRAAPRKRAAQAAAPEEANAPAPQQPAPDTPATPIPPANDGPSA</sequence>
<feature type="region of interest" description="Disordered" evidence="6">
    <location>
        <begin position="51"/>
        <end position="95"/>
    </location>
</feature>
<evidence type="ECO:0000313" key="8">
    <source>
        <dbReference type="EMBL" id="SAL47095.1"/>
    </source>
</evidence>
<evidence type="ECO:0000256" key="5">
    <source>
        <dbReference type="SAM" id="Coils"/>
    </source>
</evidence>